<organism evidence="2 3">
    <name type="scientific">Panicum virgatum</name>
    <name type="common">Blackwell switchgrass</name>
    <dbReference type="NCBI Taxonomy" id="38727"/>
    <lineage>
        <taxon>Eukaryota</taxon>
        <taxon>Viridiplantae</taxon>
        <taxon>Streptophyta</taxon>
        <taxon>Embryophyta</taxon>
        <taxon>Tracheophyta</taxon>
        <taxon>Spermatophyta</taxon>
        <taxon>Magnoliopsida</taxon>
        <taxon>Liliopsida</taxon>
        <taxon>Poales</taxon>
        <taxon>Poaceae</taxon>
        <taxon>PACMAD clade</taxon>
        <taxon>Panicoideae</taxon>
        <taxon>Panicodae</taxon>
        <taxon>Paniceae</taxon>
        <taxon>Panicinae</taxon>
        <taxon>Panicum</taxon>
        <taxon>Panicum sect. Hiantes</taxon>
    </lineage>
</organism>
<keyword evidence="3" id="KW-1185">Reference proteome</keyword>
<dbReference type="Pfam" id="PF23622">
    <property type="entry name" value="LRR_At1g61320_AtMIF1"/>
    <property type="match status" value="1"/>
</dbReference>
<dbReference type="InterPro" id="IPR053772">
    <property type="entry name" value="At1g61320/At1g61330-like"/>
</dbReference>
<dbReference type="SUPFAM" id="SSF52047">
    <property type="entry name" value="RNI-like"/>
    <property type="match status" value="1"/>
</dbReference>
<accession>A0A8T0P8M4</accession>
<dbReference type="InterPro" id="IPR032675">
    <property type="entry name" value="LRR_dom_sf"/>
</dbReference>
<dbReference type="PANTHER" id="PTHR34145:SF8">
    <property type="entry name" value="OS05G0538250 PROTEIN"/>
    <property type="match status" value="1"/>
</dbReference>
<dbReference type="InterPro" id="IPR055357">
    <property type="entry name" value="LRR_At1g61320_AtMIF1"/>
</dbReference>
<name>A0A8T0P8M4_PANVG</name>
<evidence type="ECO:0000313" key="2">
    <source>
        <dbReference type="EMBL" id="KAG2557960.1"/>
    </source>
</evidence>
<evidence type="ECO:0000259" key="1">
    <source>
        <dbReference type="Pfam" id="PF23622"/>
    </source>
</evidence>
<dbReference type="EMBL" id="CM029052">
    <property type="protein sequence ID" value="KAG2557960.1"/>
    <property type="molecule type" value="Genomic_DNA"/>
</dbReference>
<proteinExistence type="predicted"/>
<sequence length="245" mass="28197">MGREFVLGKLPETLSRLVFNYKTLGLDRFWKTEREDTLVLTERDREYKIESYLVYKIDHVLKKRSDIGVVKAFILHLHPCPNIEASYIDKWLQFALKPGIEELELQMSLLEKRAEYNFPCSLLSNETGGSLQSLRLSSCAFHPRTALGCHKSLTSLDLSFVHITGKELGHLVSNCHALAKLFLYGCNGIIYFRVPGVLWHLNHFHVIECKKLRVIEINAPKLCSFACGENLHRSLLERQRSKTLL</sequence>
<dbReference type="AlphaFoldDB" id="A0A8T0P8M4"/>
<gene>
    <name evidence="2" type="ORF">PVAP13_8NG104300</name>
</gene>
<dbReference type="Proteomes" id="UP000823388">
    <property type="component" value="Chromosome 8N"/>
</dbReference>
<feature type="domain" description="At1g61320/AtMIF1 LRR" evidence="1">
    <location>
        <begin position="60"/>
        <end position="239"/>
    </location>
</feature>
<reference evidence="2" key="1">
    <citation type="submission" date="2020-05" db="EMBL/GenBank/DDBJ databases">
        <title>WGS assembly of Panicum virgatum.</title>
        <authorList>
            <person name="Lovell J.T."/>
            <person name="Jenkins J."/>
            <person name="Shu S."/>
            <person name="Juenger T.E."/>
            <person name="Schmutz J."/>
        </authorList>
    </citation>
    <scope>NUCLEOTIDE SEQUENCE</scope>
    <source>
        <strain evidence="2">AP13</strain>
    </source>
</reference>
<dbReference type="PANTHER" id="PTHR34145">
    <property type="entry name" value="OS02G0105600 PROTEIN"/>
    <property type="match status" value="1"/>
</dbReference>
<comment type="caution">
    <text evidence="2">The sequence shown here is derived from an EMBL/GenBank/DDBJ whole genome shotgun (WGS) entry which is preliminary data.</text>
</comment>
<protein>
    <recommendedName>
        <fullName evidence="1">At1g61320/AtMIF1 LRR domain-containing protein</fullName>
    </recommendedName>
</protein>
<evidence type="ECO:0000313" key="3">
    <source>
        <dbReference type="Proteomes" id="UP000823388"/>
    </source>
</evidence>
<dbReference type="Gene3D" id="3.80.10.10">
    <property type="entry name" value="Ribonuclease Inhibitor"/>
    <property type="match status" value="1"/>
</dbReference>